<dbReference type="SUPFAM" id="SSF140453">
    <property type="entry name" value="EsxAB dimer-like"/>
    <property type="match status" value="1"/>
</dbReference>
<organism evidence="2 3">
    <name type="scientific">Micromonospora fulviviridis</name>
    <dbReference type="NCBI Taxonomy" id="47860"/>
    <lineage>
        <taxon>Bacteria</taxon>
        <taxon>Bacillati</taxon>
        <taxon>Actinomycetota</taxon>
        <taxon>Actinomycetes</taxon>
        <taxon>Micromonosporales</taxon>
        <taxon>Micromonosporaceae</taxon>
        <taxon>Micromonospora</taxon>
    </lineage>
</organism>
<name>A0ABV2VHE3_9ACTN</name>
<dbReference type="Proteomes" id="UP001550348">
    <property type="component" value="Unassembled WGS sequence"/>
</dbReference>
<dbReference type="InterPro" id="IPR038332">
    <property type="entry name" value="PPE_sf"/>
</dbReference>
<evidence type="ECO:0000313" key="2">
    <source>
        <dbReference type="EMBL" id="MEU0151046.1"/>
    </source>
</evidence>
<protein>
    <submittedName>
        <fullName evidence="2">Uncharacterized protein</fullName>
    </submittedName>
</protein>
<dbReference type="InterPro" id="IPR036689">
    <property type="entry name" value="ESAT-6-like_sf"/>
</dbReference>
<dbReference type="RefSeq" id="WP_355663162.1">
    <property type="nucleotide sequence ID" value="NZ_JBEXRX010000005.1"/>
</dbReference>
<dbReference type="Gene3D" id="1.20.1260.20">
    <property type="entry name" value="PPE superfamily"/>
    <property type="match status" value="1"/>
</dbReference>
<gene>
    <name evidence="2" type="ORF">ABZ071_03800</name>
</gene>
<feature type="compositionally biased region" description="Low complexity" evidence="1">
    <location>
        <begin position="25"/>
        <end position="41"/>
    </location>
</feature>
<dbReference type="EMBL" id="JBEXRX010000005">
    <property type="protein sequence ID" value="MEU0151046.1"/>
    <property type="molecule type" value="Genomic_DNA"/>
</dbReference>
<accession>A0ABV2VHE3</accession>
<feature type="compositionally biased region" description="Basic residues" evidence="1">
    <location>
        <begin position="226"/>
        <end position="235"/>
    </location>
</feature>
<comment type="caution">
    <text evidence="2">The sequence shown here is derived from an EMBL/GenBank/DDBJ whole genome shotgun (WGS) entry which is preliminary data.</text>
</comment>
<evidence type="ECO:0000313" key="3">
    <source>
        <dbReference type="Proteomes" id="UP001550348"/>
    </source>
</evidence>
<sequence>MSIAAGPHPGGRGPSGRLAGLPRSPAGTVGPPAGAPAGRPAGRPRPPTGPRQRAQGPPGGPRQRAAEEPIGYAQLWRADPGAWAAAGAAWRGLTGPVRRRADGLTARIGALRPGWSGAASATARGRIGELRTELTDLLPALIEVDQVLAEFAARVGAAKARLGTAVAQADAGGLLVDRAGAVRPDPARPRPAPWSARPWRRRPPRSTARWRWPARRTGRRPAGWRSWRRRRRPAG</sequence>
<proteinExistence type="predicted"/>
<keyword evidence="3" id="KW-1185">Reference proteome</keyword>
<feature type="region of interest" description="Disordered" evidence="1">
    <location>
        <begin position="182"/>
        <end position="235"/>
    </location>
</feature>
<evidence type="ECO:0000256" key="1">
    <source>
        <dbReference type="SAM" id="MobiDB-lite"/>
    </source>
</evidence>
<reference evidence="2 3" key="1">
    <citation type="submission" date="2024-06" db="EMBL/GenBank/DDBJ databases">
        <title>The Natural Products Discovery Center: Release of the First 8490 Sequenced Strains for Exploring Actinobacteria Biosynthetic Diversity.</title>
        <authorList>
            <person name="Kalkreuter E."/>
            <person name="Kautsar S.A."/>
            <person name="Yang D."/>
            <person name="Bader C.D."/>
            <person name="Teijaro C.N."/>
            <person name="Fluegel L."/>
            <person name="Davis C.M."/>
            <person name="Simpson J.R."/>
            <person name="Lauterbach L."/>
            <person name="Steele A.D."/>
            <person name="Gui C."/>
            <person name="Meng S."/>
            <person name="Li G."/>
            <person name="Viehrig K."/>
            <person name="Ye F."/>
            <person name="Su P."/>
            <person name="Kiefer A.F."/>
            <person name="Nichols A."/>
            <person name="Cepeda A.J."/>
            <person name="Yan W."/>
            <person name="Fan B."/>
            <person name="Jiang Y."/>
            <person name="Adhikari A."/>
            <person name="Zheng C.-J."/>
            <person name="Schuster L."/>
            <person name="Cowan T.M."/>
            <person name="Smanski M.J."/>
            <person name="Chevrette M.G."/>
            <person name="De Carvalho L.P.S."/>
            <person name="Shen B."/>
        </authorList>
    </citation>
    <scope>NUCLEOTIDE SEQUENCE [LARGE SCALE GENOMIC DNA]</scope>
    <source>
        <strain evidence="2 3">NPDC006286</strain>
    </source>
</reference>
<feature type="region of interest" description="Disordered" evidence="1">
    <location>
        <begin position="1"/>
        <end position="72"/>
    </location>
</feature>